<dbReference type="CDD" id="cd00093">
    <property type="entry name" value="HTH_XRE"/>
    <property type="match status" value="1"/>
</dbReference>
<protein>
    <submittedName>
        <fullName evidence="3">Putative transcriptional regulator</fullName>
    </submittedName>
</protein>
<organism evidence="3 4">
    <name type="scientific">Martelella mediterranea</name>
    <dbReference type="NCBI Taxonomy" id="293089"/>
    <lineage>
        <taxon>Bacteria</taxon>
        <taxon>Pseudomonadati</taxon>
        <taxon>Pseudomonadota</taxon>
        <taxon>Alphaproteobacteria</taxon>
        <taxon>Hyphomicrobiales</taxon>
        <taxon>Aurantimonadaceae</taxon>
        <taxon>Martelella</taxon>
    </lineage>
</organism>
<sequence>MARLLENMAIIVNLDVMLAHRKMKAKTLAEQVGITEQNISLLKSGKVKGVRFDTLEKICAALDCQPGDLLEYRSEAHQSPANDLTDGYAEKDQSVTD</sequence>
<evidence type="ECO:0000313" key="3">
    <source>
        <dbReference type="EMBL" id="TCT40295.1"/>
    </source>
</evidence>
<gene>
    <name evidence="3" type="ORF">EDC90_100917</name>
</gene>
<comment type="caution">
    <text evidence="3">The sequence shown here is derived from an EMBL/GenBank/DDBJ whole genome shotgun (WGS) entry which is preliminary data.</text>
</comment>
<dbReference type="Gene3D" id="1.10.260.40">
    <property type="entry name" value="lambda repressor-like DNA-binding domains"/>
    <property type="match status" value="1"/>
</dbReference>
<dbReference type="PANTHER" id="PTHR37301:SF1">
    <property type="entry name" value="DNA-BINDING PROTEIN"/>
    <property type="match status" value="1"/>
</dbReference>
<dbReference type="SMART" id="SM00530">
    <property type="entry name" value="HTH_XRE"/>
    <property type="match status" value="1"/>
</dbReference>
<dbReference type="GO" id="GO:0003677">
    <property type="term" value="F:DNA binding"/>
    <property type="evidence" value="ECO:0007669"/>
    <property type="project" value="InterPro"/>
</dbReference>
<dbReference type="SUPFAM" id="SSF47413">
    <property type="entry name" value="lambda repressor-like DNA-binding domains"/>
    <property type="match status" value="1"/>
</dbReference>
<dbReference type="Proteomes" id="UP000295097">
    <property type="component" value="Unassembled WGS sequence"/>
</dbReference>
<dbReference type="InterPro" id="IPR001387">
    <property type="entry name" value="Cro/C1-type_HTH"/>
</dbReference>
<dbReference type="AlphaFoldDB" id="A0A4R3NV80"/>
<name>A0A4R3NV80_9HYPH</name>
<dbReference type="InterPro" id="IPR010982">
    <property type="entry name" value="Lambda_DNA-bd_dom_sf"/>
</dbReference>
<reference evidence="3 4" key="1">
    <citation type="submission" date="2019-03" db="EMBL/GenBank/DDBJ databases">
        <title>Freshwater and sediment microbial communities from various areas in North America, analyzing microbe dynamics in response to fracking.</title>
        <authorList>
            <person name="Lamendella R."/>
        </authorList>
    </citation>
    <scope>NUCLEOTIDE SEQUENCE [LARGE SCALE GENOMIC DNA]</scope>
    <source>
        <strain evidence="3 4">175.2</strain>
    </source>
</reference>
<accession>A0A4R3NV80</accession>
<dbReference type="PANTHER" id="PTHR37301">
    <property type="entry name" value="DNA-BINDING PROTEIN-RELATED"/>
    <property type="match status" value="1"/>
</dbReference>
<evidence type="ECO:0000313" key="4">
    <source>
        <dbReference type="Proteomes" id="UP000295097"/>
    </source>
</evidence>
<feature type="domain" description="HTH cro/C1-type" evidence="2">
    <location>
        <begin position="21"/>
        <end position="69"/>
    </location>
</feature>
<evidence type="ECO:0000259" key="2">
    <source>
        <dbReference type="PROSITE" id="PS50943"/>
    </source>
</evidence>
<keyword evidence="4" id="KW-1185">Reference proteome</keyword>
<dbReference type="PROSITE" id="PS50943">
    <property type="entry name" value="HTH_CROC1"/>
    <property type="match status" value="1"/>
</dbReference>
<proteinExistence type="predicted"/>
<feature type="region of interest" description="Disordered" evidence="1">
    <location>
        <begin position="75"/>
        <end position="97"/>
    </location>
</feature>
<evidence type="ECO:0000256" key="1">
    <source>
        <dbReference type="SAM" id="MobiDB-lite"/>
    </source>
</evidence>
<feature type="compositionally biased region" description="Basic and acidic residues" evidence="1">
    <location>
        <begin position="88"/>
        <end position="97"/>
    </location>
</feature>
<dbReference type="Pfam" id="PF13443">
    <property type="entry name" value="HTH_26"/>
    <property type="match status" value="1"/>
</dbReference>
<dbReference type="EMBL" id="SMAR01000009">
    <property type="protein sequence ID" value="TCT40295.1"/>
    <property type="molecule type" value="Genomic_DNA"/>
</dbReference>